<dbReference type="HOGENOM" id="CLU_1025647_0_0_9"/>
<sequence length="333" mass="35651">MEIAIGIGLAVIACAISSLFVSANQKSSEGLSNAILEFVEESFETLKFGVALIASSISGSKEDINCDIKEMTSAVASSSIGDSASRLCDIINTTQNDIISSAVDKCWAPEVSGPSIEVFPANNDEGIIITDIPVTEVPSITILDTPIIVEQPNNVEVFPEQRVDIPIIIDFPAEKQNEKDNIIFIEGVADPKLFKVSDSALNHSSVGDFTYNPKTGKVSKMKGGGHGQANIDFLDANGLKYEVVDTYPNGVRVGNVADHKVKAKRTGSNQSWFPESWTESDMVNAGEYVGNLKENINAVDGFISYGEVNGVRVGVIRTNGQISTVFPDATMQP</sequence>
<name>B2TIP4_CLOBB</name>
<dbReference type="AlphaFoldDB" id="B2TIP4"/>
<dbReference type="InterPro" id="IPR029501">
    <property type="entry name" value="EndoU_bac"/>
</dbReference>
<feature type="domain" description="Bacterial EndoU nuclease" evidence="1">
    <location>
        <begin position="200"/>
        <end position="329"/>
    </location>
</feature>
<dbReference type="PATRIC" id="fig|935198.13.peg.282"/>
<reference evidence="2" key="2">
    <citation type="submission" date="2009-08" db="EMBL/GenBank/DDBJ databases">
        <authorList>
            <person name="Shrivastava S."/>
            <person name="Brinkac L.M."/>
            <person name="Dodson R.J."/>
            <person name="Harkins D.M."/>
            <person name="Durkin A.S."/>
            <person name="Sutton G."/>
        </authorList>
    </citation>
    <scope>NUCLEOTIDE SEQUENCE</scope>
    <source>
        <strain evidence="2">Eklund 17B</strain>
    </source>
</reference>
<reference evidence="2" key="1">
    <citation type="submission" date="2009-06" db="EMBL/GenBank/DDBJ databases">
        <authorList>
            <consortium name="US DOE Joint Genome Institute (JGI-PGF)"/>
            <person name="Lucas S."/>
            <person name="Copeland A."/>
            <person name="Lapidus A."/>
            <person name="Glavina del Rio T."/>
            <person name="Dalin E."/>
            <person name="Tice H."/>
            <person name="Bruce D."/>
            <person name="Goodwin L."/>
            <person name="Pitluck S."/>
            <person name="Kyrpides N."/>
            <person name="Mavromatis K."/>
            <person name="Ivanova N."/>
            <person name="Saunders E."/>
            <person name="Brettin T."/>
            <person name="Detter J.C."/>
            <person name="Han C."/>
            <person name="Larimer F."/>
            <person name="Land M."/>
            <person name="Hauser L."/>
            <person name="Markowitz V."/>
            <person name="Cheng J.-F."/>
            <person name="Hugenholtz P."/>
            <person name="Woyke T."/>
            <person name="Wu D."/>
            <person name="Gronow S."/>
            <person name="Klenk H.-P."/>
            <person name="Eisen J.A."/>
        </authorList>
    </citation>
    <scope>NUCLEOTIDE SEQUENCE</scope>
    <source>
        <strain evidence="2">Eklund 17B</strain>
    </source>
</reference>
<dbReference type="GO" id="GO:0004519">
    <property type="term" value="F:endonuclease activity"/>
    <property type="evidence" value="ECO:0007669"/>
    <property type="project" value="InterPro"/>
</dbReference>
<dbReference type="KEGG" id="cbk:CLL_A0307"/>
<dbReference type="Pfam" id="PF14436">
    <property type="entry name" value="EndoU_bacteria"/>
    <property type="match status" value="1"/>
</dbReference>
<evidence type="ECO:0000313" key="2">
    <source>
        <dbReference type="EMBL" id="ACD22587.1"/>
    </source>
</evidence>
<gene>
    <name evidence="2" type="ordered locus">CLL_A0307</name>
</gene>
<evidence type="ECO:0000259" key="1">
    <source>
        <dbReference type="Pfam" id="PF14436"/>
    </source>
</evidence>
<dbReference type="EMBL" id="CP001056">
    <property type="protein sequence ID" value="ACD22587.1"/>
    <property type="molecule type" value="Genomic_DNA"/>
</dbReference>
<accession>B2TIP4</accession>
<accession>U4P1S9</accession>
<proteinExistence type="predicted"/>
<protein>
    <submittedName>
        <fullName evidence="2">Transposase</fullName>
    </submittedName>
</protein>
<organism evidence="2">
    <name type="scientific">Clostridium botulinum (strain Eklund 17B / Type B)</name>
    <dbReference type="NCBI Taxonomy" id="935198"/>
    <lineage>
        <taxon>Bacteria</taxon>
        <taxon>Bacillati</taxon>
        <taxon>Bacillota</taxon>
        <taxon>Clostridia</taxon>
        <taxon>Eubacteriales</taxon>
        <taxon>Clostridiaceae</taxon>
        <taxon>Clostridium</taxon>
    </lineage>
</organism>